<feature type="compositionally biased region" description="Polar residues" evidence="7">
    <location>
        <begin position="877"/>
        <end position="888"/>
    </location>
</feature>
<dbReference type="Gene3D" id="1.10.287.130">
    <property type="match status" value="1"/>
</dbReference>
<dbReference type="FunFam" id="3.30.565.10:FF:000010">
    <property type="entry name" value="Sensor histidine kinase RcsC"/>
    <property type="match status" value="1"/>
</dbReference>
<dbReference type="InterPro" id="IPR001789">
    <property type="entry name" value="Sig_transdc_resp-reg_receiver"/>
</dbReference>
<feature type="region of interest" description="Disordered" evidence="7">
    <location>
        <begin position="539"/>
        <end position="647"/>
    </location>
</feature>
<feature type="domain" description="Response regulatory" evidence="9">
    <location>
        <begin position="1904"/>
        <end position="2026"/>
    </location>
</feature>
<evidence type="ECO:0000256" key="7">
    <source>
        <dbReference type="SAM" id="MobiDB-lite"/>
    </source>
</evidence>
<feature type="compositionally biased region" description="Polar residues" evidence="7">
    <location>
        <begin position="625"/>
        <end position="639"/>
    </location>
</feature>
<dbReference type="InterPro" id="IPR011006">
    <property type="entry name" value="CheY-like_superfamily"/>
</dbReference>
<feature type="compositionally biased region" description="Polar residues" evidence="7">
    <location>
        <begin position="685"/>
        <end position="704"/>
    </location>
</feature>
<feature type="region of interest" description="Disordered" evidence="7">
    <location>
        <begin position="33"/>
        <end position="130"/>
    </location>
</feature>
<dbReference type="SUPFAM" id="SSF55785">
    <property type="entry name" value="PYP-like sensor domain (PAS domain)"/>
    <property type="match status" value="2"/>
</dbReference>
<organism evidence="12 13">
    <name type="scientific">Dendryphion nanum</name>
    <dbReference type="NCBI Taxonomy" id="256645"/>
    <lineage>
        <taxon>Eukaryota</taxon>
        <taxon>Fungi</taxon>
        <taxon>Dikarya</taxon>
        <taxon>Ascomycota</taxon>
        <taxon>Pezizomycotina</taxon>
        <taxon>Dothideomycetes</taxon>
        <taxon>Pleosporomycetidae</taxon>
        <taxon>Pleosporales</taxon>
        <taxon>Torulaceae</taxon>
        <taxon>Dendryphion</taxon>
    </lineage>
</organism>
<protein>
    <recommendedName>
        <fullName evidence="2">histidine kinase</fullName>
        <ecNumber evidence="2">2.7.13.3</ecNumber>
    </recommendedName>
</protein>
<dbReference type="SUPFAM" id="SSF47384">
    <property type="entry name" value="Homodimeric domain of signal transducing histidine kinase"/>
    <property type="match status" value="1"/>
</dbReference>
<dbReference type="PRINTS" id="PR00344">
    <property type="entry name" value="BCTRLSENSOR"/>
</dbReference>
<feature type="region of interest" description="Disordered" evidence="7">
    <location>
        <begin position="372"/>
        <end position="503"/>
    </location>
</feature>
<feature type="domain" description="PAC" evidence="11">
    <location>
        <begin position="1270"/>
        <end position="1324"/>
    </location>
</feature>
<feature type="region of interest" description="Disordered" evidence="7">
    <location>
        <begin position="685"/>
        <end position="707"/>
    </location>
</feature>
<dbReference type="CDD" id="cd00082">
    <property type="entry name" value="HisKA"/>
    <property type="match status" value="1"/>
</dbReference>
<dbReference type="PANTHER" id="PTHR43047:SF74">
    <property type="entry name" value="HISTIDINE KINASE-RELATED"/>
    <property type="match status" value="1"/>
</dbReference>
<dbReference type="PROSITE" id="PS50110">
    <property type="entry name" value="RESPONSE_REGULATORY"/>
    <property type="match status" value="1"/>
</dbReference>
<dbReference type="SMART" id="SM00387">
    <property type="entry name" value="HATPase_c"/>
    <property type="match status" value="1"/>
</dbReference>
<evidence type="ECO:0000256" key="4">
    <source>
        <dbReference type="ARBA" id="ARBA00022679"/>
    </source>
</evidence>
<feature type="compositionally biased region" description="Low complexity" evidence="7">
    <location>
        <begin position="541"/>
        <end position="556"/>
    </location>
</feature>
<dbReference type="Gene3D" id="3.30.565.10">
    <property type="entry name" value="Histidine kinase-like ATPase, C-terminal domain"/>
    <property type="match status" value="1"/>
</dbReference>
<dbReference type="SUPFAM" id="SSF52172">
    <property type="entry name" value="CheY-like"/>
    <property type="match status" value="1"/>
</dbReference>
<evidence type="ECO:0000256" key="6">
    <source>
        <dbReference type="PROSITE-ProRule" id="PRU00169"/>
    </source>
</evidence>
<dbReference type="InterPro" id="IPR004358">
    <property type="entry name" value="Sig_transdc_His_kin-like_C"/>
</dbReference>
<feature type="region of interest" description="Disordered" evidence="7">
    <location>
        <begin position="872"/>
        <end position="945"/>
    </location>
</feature>
<evidence type="ECO:0000259" key="8">
    <source>
        <dbReference type="PROSITE" id="PS50109"/>
    </source>
</evidence>
<dbReference type="Pfam" id="PF02518">
    <property type="entry name" value="HATPase_c"/>
    <property type="match status" value="1"/>
</dbReference>
<feature type="domain" description="PAS" evidence="10">
    <location>
        <begin position="1131"/>
        <end position="1186"/>
    </location>
</feature>
<feature type="domain" description="PAS" evidence="10">
    <location>
        <begin position="999"/>
        <end position="1069"/>
    </location>
</feature>
<feature type="domain" description="Histidine kinase" evidence="8">
    <location>
        <begin position="1335"/>
        <end position="1562"/>
    </location>
</feature>
<evidence type="ECO:0000259" key="11">
    <source>
        <dbReference type="PROSITE" id="PS50113"/>
    </source>
</evidence>
<dbReference type="Gene3D" id="3.40.50.2300">
    <property type="match status" value="1"/>
</dbReference>
<dbReference type="SMART" id="SM00091">
    <property type="entry name" value="PAS"/>
    <property type="match status" value="2"/>
</dbReference>
<dbReference type="InterPro" id="IPR036890">
    <property type="entry name" value="HATPase_C_sf"/>
</dbReference>
<evidence type="ECO:0000256" key="1">
    <source>
        <dbReference type="ARBA" id="ARBA00000085"/>
    </source>
</evidence>
<dbReference type="SMART" id="SM00086">
    <property type="entry name" value="PAC"/>
    <property type="match status" value="2"/>
</dbReference>
<accession>A0A9P9DHU8</accession>
<evidence type="ECO:0000256" key="3">
    <source>
        <dbReference type="ARBA" id="ARBA00022553"/>
    </source>
</evidence>
<dbReference type="EC" id="2.7.13.3" evidence="2"/>
<evidence type="ECO:0000259" key="9">
    <source>
        <dbReference type="PROSITE" id="PS50110"/>
    </source>
</evidence>
<evidence type="ECO:0000256" key="2">
    <source>
        <dbReference type="ARBA" id="ARBA00012438"/>
    </source>
</evidence>
<feature type="region of interest" description="Disordered" evidence="7">
    <location>
        <begin position="965"/>
        <end position="997"/>
    </location>
</feature>
<dbReference type="InterPro" id="IPR005467">
    <property type="entry name" value="His_kinase_dom"/>
</dbReference>
<gene>
    <name evidence="12" type="ORF">B0J11DRAFT_80725</name>
</gene>
<sequence>MSKKPLPSPTTPTPHPVTHVVVTAATTAAAVLAQPQSSQASNLESQQPLSAQSQSSHRPSLPRLPRSSPPPPSLDTPTEPAGATAPTLTHDDDTTDSELSGSESRQETEEETEDASSNNTTPLAKSSPDEIEIERLRNLQLKVLQKQQRARMKGSAATVGNASLGARRVSPIKEEPIASMSPTLEGAFSSPLPTGYTASTESTESAKTIRGSVPPTPVAYPLRTPSYPFPTVPNTPISWSSAFHQPFTKLSPTVSAMYMRDYATPRERISSETSTPLVSAVPFGPLGQLEHTPAEDPRFPSPSLYDLVLLLSAEPGLAAWWNCVTNIMQDCYGVERATLAVPADTSDIENVPWGQKTTFNLTVQEALRLSEEQRAEKGQRQTDVSEARLRSESSIHRDSPPSSIPRERRPNLPARHSFAGHERKDVSSDLPASSNVMRPRGPLRTASHVPQSASRDHPLRQVSPVSFDGTSLPATTPLREPTSFSDPEFSSVGGDPNPPPRTAVFPVLRALDHEPDALIDNAGVNRVVERGRLVTLTRDYSTSVSSSSRNNSSSGSGKEDKSPVSTHKFNEQSTQEPHKASILRGRTNLSNRSEHVGSTLRPQYEEYEQFPTSPWAQSPAPSPAIQNDPNDNPFFSTTSKDVEESFNPTKAAEDYTKLDQVEAIGIDRASTVTHIPLVHPTLSQSMLPVESSTPSRAHTPPNQRRTLEDFRESHSPIKEGLPRKAPIAILSILSSIVPYPRNLTNSLKLLGPHLATSFFNAWQYTNALNLGAGARNRRFGQPQEVNFATVSDQESLDNLLHLNLENIGSSATGSVTSPSDYSGRSRHSPGGSIGGTPGWDPASVGFSSKASVGSTPGHMSGAEAIESYFDARKRTSRSATQHTTSQEPSTRKPEKRNLTHATVAPATLADEDEAATPRNEKGTTHVEETTGQATSSRRPRLTPQGSQFRTHSLLHSYGADFSSSFQSLPAATTPGNAPAPPGHARNSSMPEVLEMPPPSESLLRTIIDSLPVQIFTALPTTGALTWVNSKFLVYRGQDSRQVLQDPWDAIYPPDREEYLEEWNKSLRTGQQLQRKVRLQRFDGHYRWFYVRVAPLKNKRQQIVHWIGTNMDIHEQQLAEMNAQKQQETEASEAKYKALANSSPQIVFVVSNRRGLTFCNMQWMTYSGQAEEQALVNGFLEFVHPDDVIKCKLPEMAEDGSTATNVPTTLPPEHSRKDSSSSDDSVETERAVTSPLSSSSETMEMPQAKLSKLADTGILRVARDEHGRASYSTEVRLRNKDGNYRWHLIRILLERAFSEDESEESWYGTATDINDHKLLEQTLKETMDSKTRFLSNMSHEIRTPLNGISGMVNFLLDSPLLAEQLEHVNIIKSSTDSLLNLINDILDLSKVEAGMIKLTPEWLHIPSLLEEVNDLNMGLAIQKGLELNYLVEEGVPSMVKGDKFRIRQVLLNVVGNAIKFTNRGEVFVRCRLNPLERSTHLQEHEAMVQFEVIDTGKGFNESEAKYLFKRFSQIDGSSTRQHGGTGLGLAISMQFVELHGGKMDARSIPDKGSTFFFTIKFGLPTEDDHPPVQAPQTPGTPALEPAIATPPLPLLTHKPSIPPLSSNIRKELMMSYSSDNGESVKSPVPSLTTSERSRESPSLSSGSSDPSVTGLSGGGKWSVRSERSSASSFLQESNAKETLMQLALPSRQSSSDRDPSSDDSSLSLGSEATVQASEPQRSLSPLGSALQPPMYSILVVCPLIHSREATIRHIKNTLPQGIPHQVTGQPNLVEAQRMLGGDDPVLFTHVVLVLHDTVEVIAIMDQILASTVHDKTAIVVVSDPAQKKELVKGAPAYDYDQLSIDRRLQFIYRPLKPSKFAVIFDPQKERESSTDRNQDTAQQVVFNQKLVFEELKRRLGDKGHKVLLVEDNHINQTVVLKFLAKISVETETVLDGVQCTDKVFSKPPGYYSIILCDLHMPNKDGYQACKEIRRWEKKNGYKRHPIIALSANVLGDVYAKCIEAGFNSYVTKPVAFKELSLVMTKFLDPADPSKAPELMKQRK</sequence>
<dbReference type="Pfam" id="PF08447">
    <property type="entry name" value="PAS_3"/>
    <property type="match status" value="1"/>
</dbReference>
<evidence type="ECO:0000313" key="12">
    <source>
        <dbReference type="EMBL" id="KAH7118931.1"/>
    </source>
</evidence>
<comment type="catalytic activity">
    <reaction evidence="1">
        <text>ATP + protein L-histidine = ADP + protein N-phospho-L-histidine.</text>
        <dbReference type="EC" id="2.7.13.3"/>
    </reaction>
</comment>
<feature type="domain" description="PAC" evidence="11">
    <location>
        <begin position="1072"/>
        <end position="1124"/>
    </location>
</feature>
<dbReference type="Pfam" id="PF00512">
    <property type="entry name" value="HisKA"/>
    <property type="match status" value="1"/>
</dbReference>
<dbReference type="CDD" id="cd00130">
    <property type="entry name" value="PAS"/>
    <property type="match status" value="1"/>
</dbReference>
<feature type="compositionally biased region" description="Polar residues" evidence="7">
    <location>
        <begin position="809"/>
        <end position="822"/>
    </location>
</feature>
<reference evidence="12" key="1">
    <citation type="journal article" date="2021" name="Nat. Commun.">
        <title>Genetic determinants of endophytism in the Arabidopsis root mycobiome.</title>
        <authorList>
            <person name="Mesny F."/>
            <person name="Miyauchi S."/>
            <person name="Thiergart T."/>
            <person name="Pickel B."/>
            <person name="Atanasova L."/>
            <person name="Karlsson M."/>
            <person name="Huettel B."/>
            <person name="Barry K.W."/>
            <person name="Haridas S."/>
            <person name="Chen C."/>
            <person name="Bauer D."/>
            <person name="Andreopoulos W."/>
            <person name="Pangilinan J."/>
            <person name="LaButti K."/>
            <person name="Riley R."/>
            <person name="Lipzen A."/>
            <person name="Clum A."/>
            <person name="Drula E."/>
            <person name="Henrissat B."/>
            <person name="Kohler A."/>
            <person name="Grigoriev I.V."/>
            <person name="Martin F.M."/>
            <person name="Hacquard S."/>
        </authorList>
    </citation>
    <scope>NUCLEOTIDE SEQUENCE</scope>
    <source>
        <strain evidence="12">MPI-CAGE-CH-0243</strain>
    </source>
</reference>
<dbReference type="SMART" id="SM00448">
    <property type="entry name" value="REC"/>
    <property type="match status" value="1"/>
</dbReference>
<evidence type="ECO:0000256" key="5">
    <source>
        <dbReference type="ARBA" id="ARBA00022777"/>
    </source>
</evidence>
<dbReference type="InterPro" id="IPR035965">
    <property type="entry name" value="PAS-like_dom_sf"/>
</dbReference>
<feature type="compositionally biased region" description="Polar residues" evidence="7">
    <location>
        <begin position="845"/>
        <end position="854"/>
    </location>
</feature>
<evidence type="ECO:0000259" key="10">
    <source>
        <dbReference type="PROSITE" id="PS50112"/>
    </source>
</evidence>
<evidence type="ECO:0000313" key="13">
    <source>
        <dbReference type="Proteomes" id="UP000700596"/>
    </source>
</evidence>
<dbReference type="InterPro" id="IPR000700">
    <property type="entry name" value="PAS-assoc_C"/>
</dbReference>
<dbReference type="InterPro" id="IPR001610">
    <property type="entry name" value="PAC"/>
</dbReference>
<feature type="compositionally biased region" description="Polar residues" evidence="7">
    <location>
        <begin position="34"/>
        <end position="44"/>
    </location>
</feature>
<dbReference type="CDD" id="cd16922">
    <property type="entry name" value="HATPase_EvgS-ArcB-TorS-like"/>
    <property type="match status" value="1"/>
</dbReference>
<dbReference type="EMBL" id="JAGMWT010000012">
    <property type="protein sequence ID" value="KAH7118931.1"/>
    <property type="molecule type" value="Genomic_DNA"/>
</dbReference>
<dbReference type="GO" id="GO:0000155">
    <property type="term" value="F:phosphorelay sensor kinase activity"/>
    <property type="evidence" value="ECO:0007669"/>
    <property type="project" value="InterPro"/>
</dbReference>
<feature type="compositionally biased region" description="Low complexity" evidence="7">
    <location>
        <begin position="45"/>
        <end position="66"/>
    </location>
</feature>
<feature type="compositionally biased region" description="Low complexity" evidence="7">
    <location>
        <begin position="76"/>
        <end position="88"/>
    </location>
</feature>
<dbReference type="InterPro" id="IPR003594">
    <property type="entry name" value="HATPase_dom"/>
</dbReference>
<comment type="caution">
    <text evidence="12">The sequence shown here is derived from an EMBL/GenBank/DDBJ whole genome shotgun (WGS) entry which is preliminary data.</text>
</comment>
<dbReference type="InterPro" id="IPR003661">
    <property type="entry name" value="HisK_dim/P_dom"/>
</dbReference>
<feature type="region of interest" description="Disordered" evidence="7">
    <location>
        <begin position="1687"/>
        <end position="1726"/>
    </location>
</feature>
<dbReference type="FunFam" id="3.40.50.2300:FF:000158">
    <property type="entry name" value="Sensor histidine kinase/response regulator"/>
    <property type="match status" value="1"/>
</dbReference>
<feature type="compositionally biased region" description="Low complexity" evidence="7">
    <location>
        <begin position="197"/>
        <end position="206"/>
    </location>
</feature>
<feature type="compositionally biased region" description="Polar residues" evidence="7">
    <location>
        <begin position="563"/>
        <end position="575"/>
    </location>
</feature>
<dbReference type="PANTHER" id="PTHR43047">
    <property type="entry name" value="TWO-COMPONENT HISTIDINE PROTEIN KINASE"/>
    <property type="match status" value="1"/>
</dbReference>
<feature type="compositionally biased region" description="Low complexity" evidence="7">
    <location>
        <begin position="1628"/>
        <end position="1653"/>
    </location>
</feature>
<feature type="compositionally biased region" description="Basic and acidic residues" evidence="7">
    <location>
        <begin position="372"/>
        <end position="410"/>
    </location>
</feature>
<dbReference type="GO" id="GO:0005886">
    <property type="term" value="C:plasma membrane"/>
    <property type="evidence" value="ECO:0007669"/>
    <property type="project" value="TreeGrafter"/>
</dbReference>
<dbReference type="InterPro" id="IPR000014">
    <property type="entry name" value="PAS"/>
</dbReference>
<feature type="modified residue" description="4-aspartylphosphate" evidence="6">
    <location>
        <position position="1956"/>
    </location>
</feature>
<feature type="region of interest" description="Disordered" evidence="7">
    <location>
        <begin position="182"/>
        <end position="212"/>
    </location>
</feature>
<keyword evidence="4" id="KW-0808">Transferase</keyword>
<feature type="compositionally biased region" description="Polar residues" evidence="7">
    <location>
        <begin position="1711"/>
        <end position="1724"/>
    </location>
</feature>
<dbReference type="GO" id="GO:0009927">
    <property type="term" value="F:histidine phosphotransfer kinase activity"/>
    <property type="evidence" value="ECO:0007669"/>
    <property type="project" value="TreeGrafter"/>
</dbReference>
<dbReference type="PROSITE" id="PS50112">
    <property type="entry name" value="PAS"/>
    <property type="match status" value="2"/>
</dbReference>
<feature type="region of interest" description="Disordered" evidence="7">
    <location>
        <begin position="1198"/>
        <end position="1247"/>
    </location>
</feature>
<dbReference type="Proteomes" id="UP000700596">
    <property type="component" value="Unassembled WGS sequence"/>
</dbReference>
<dbReference type="SUPFAM" id="SSF55874">
    <property type="entry name" value="ATPase domain of HSP90 chaperone/DNA topoisomerase II/histidine kinase"/>
    <property type="match status" value="1"/>
</dbReference>
<proteinExistence type="predicted"/>
<dbReference type="PROSITE" id="PS50113">
    <property type="entry name" value="PAC"/>
    <property type="match status" value="2"/>
</dbReference>
<dbReference type="SMART" id="SM00388">
    <property type="entry name" value="HisKA"/>
    <property type="match status" value="1"/>
</dbReference>
<dbReference type="InterPro" id="IPR036097">
    <property type="entry name" value="HisK_dim/P_sf"/>
</dbReference>
<keyword evidence="3 6" id="KW-0597">Phosphoprotein</keyword>
<dbReference type="OrthoDB" id="303614at2759"/>
<keyword evidence="5" id="KW-0418">Kinase</keyword>
<dbReference type="InterPro" id="IPR013655">
    <property type="entry name" value="PAS_fold_3"/>
</dbReference>
<name>A0A9P9DHU8_9PLEO</name>
<dbReference type="Pfam" id="PF00072">
    <property type="entry name" value="Response_reg"/>
    <property type="match status" value="1"/>
</dbReference>
<feature type="compositionally biased region" description="Basic and acidic residues" evidence="7">
    <location>
        <begin position="918"/>
        <end position="928"/>
    </location>
</feature>
<keyword evidence="13" id="KW-1185">Reference proteome</keyword>
<dbReference type="CDD" id="cd17546">
    <property type="entry name" value="REC_hyHK_CKI1_RcsC-like"/>
    <property type="match status" value="1"/>
</dbReference>
<dbReference type="NCBIfam" id="TIGR00229">
    <property type="entry name" value="sensory_box"/>
    <property type="match status" value="1"/>
</dbReference>
<dbReference type="Gene3D" id="3.30.450.20">
    <property type="entry name" value="PAS domain"/>
    <property type="match status" value="2"/>
</dbReference>
<dbReference type="PROSITE" id="PS50109">
    <property type="entry name" value="HIS_KIN"/>
    <property type="match status" value="1"/>
</dbReference>
<feature type="region of interest" description="Disordered" evidence="7">
    <location>
        <begin position="809"/>
        <end position="859"/>
    </location>
</feature>
<feature type="region of interest" description="Disordered" evidence="7">
    <location>
        <begin position="1565"/>
        <end position="1675"/>
    </location>
</feature>